<dbReference type="PANTHER" id="PTHR43105">
    <property type="entry name" value="RESPIRATORY NITRATE REDUCTASE"/>
    <property type="match status" value="1"/>
</dbReference>
<proteinExistence type="predicted"/>
<dbReference type="eggNOG" id="COG0243">
    <property type="taxonomic scope" value="Bacteria"/>
</dbReference>
<dbReference type="GO" id="GO:0016020">
    <property type="term" value="C:membrane"/>
    <property type="evidence" value="ECO:0007669"/>
    <property type="project" value="TreeGrafter"/>
</dbReference>
<dbReference type="GO" id="GO:0045333">
    <property type="term" value="P:cellular respiration"/>
    <property type="evidence" value="ECO:0007669"/>
    <property type="project" value="UniProtKB-ARBA"/>
</dbReference>
<dbReference type="GO" id="GO:0051539">
    <property type="term" value="F:4 iron, 4 sulfur cluster binding"/>
    <property type="evidence" value="ECO:0007669"/>
    <property type="project" value="UniProtKB-KW"/>
</dbReference>
<dbReference type="GO" id="GO:0043546">
    <property type="term" value="F:molybdopterin cofactor binding"/>
    <property type="evidence" value="ECO:0007669"/>
    <property type="project" value="InterPro"/>
</dbReference>
<protein>
    <submittedName>
        <fullName evidence="7">Molydopterin dinucleotide-binding region</fullName>
    </submittedName>
</protein>
<dbReference type="Gene3D" id="3.40.228.10">
    <property type="entry name" value="Dimethylsulfoxide Reductase, domain 2"/>
    <property type="match status" value="1"/>
</dbReference>
<sequence length="731" mass="78627">MSPPTSMVRTGVCPLCEAMCGLEMTVDGDRVVGVRGDASDPLSAGFLCPKAVALEDLSADPRRIDQPMLRTGDQRRPIPWDEALDLAGTRLGDLQRRHGVDAVAFYSGNPNLHSYAAQLSELTFKRALRSRNCSSTASVDHLPHMVAAAAMFGHPLLLPVPDLDRTDFFLVLGANPADSNGSLMGAPGMPLRLHKLRQRGTRVVVVDPCRTRTADLADTHLFIRPGTDALLLLALVRILLTENLVRLGRLSGLVDAVEALRQASAPFSPDRIAPVTGLDPRAVVDLARDLAAAPTSVVYGRVGVCTQEHGALCAWLINVLNILTGNLDRPGGAMFPTPAVDIVAAASMLGAAGGMEPGRSRVRGLPGFNGELPLSTLAEEIDTPGEGQVRGLIVSAGNPVLSGPNGRRLEAALPRLDFMVAIDRYVTETTRHADLILPAAMPLERDHYDVVFRAFGVRDTARFQEAILPRPPGVREDWRIYCGLGERIARRRGLEGHLSALSLSALQAVTPRRILDLLLRLGPHGLSLNQLARSPHAVDLGPLRPALPARLRTPDKRIQLTPPVLLEALPGLAARLDMPQPPSDALVLIGRRQLRSNNSWMHHLPRLQRGSNRCTLLIHETDARRRGLAPGQTVEIRGRTGAVEAPVEITNRIMPGVVSLPHGFGHGRIAAERAIPRDWIGASLNDLTDDTRLDRQSGAAAFSGVPVEVAAVPRELAEASSSMLHPAPSQT</sequence>
<dbReference type="Gene3D" id="3.40.50.740">
    <property type="match status" value="1"/>
</dbReference>
<dbReference type="Gene3D" id="2.20.25.90">
    <property type="entry name" value="ADC-like domains"/>
    <property type="match status" value="1"/>
</dbReference>
<dbReference type="SUPFAM" id="SSF50692">
    <property type="entry name" value="ADC-like"/>
    <property type="match status" value="1"/>
</dbReference>
<organism evidence="7">
    <name type="scientific">Caulobacter sp. (strain K31)</name>
    <dbReference type="NCBI Taxonomy" id="366602"/>
    <lineage>
        <taxon>Bacteria</taxon>
        <taxon>Pseudomonadati</taxon>
        <taxon>Pseudomonadota</taxon>
        <taxon>Alphaproteobacteria</taxon>
        <taxon>Caulobacterales</taxon>
        <taxon>Caulobacteraceae</taxon>
        <taxon>Caulobacter</taxon>
    </lineage>
</organism>
<reference evidence="7" key="1">
    <citation type="submission" date="2008-01" db="EMBL/GenBank/DDBJ databases">
        <title>Complete sequence of chromosome of Caulobacter sp. K31.</title>
        <authorList>
            <consortium name="US DOE Joint Genome Institute"/>
            <person name="Copeland A."/>
            <person name="Lucas S."/>
            <person name="Lapidus A."/>
            <person name="Barry K."/>
            <person name="Glavina del Rio T."/>
            <person name="Dalin E."/>
            <person name="Tice H."/>
            <person name="Pitluck S."/>
            <person name="Bruce D."/>
            <person name="Goodwin L."/>
            <person name="Thompson L.S."/>
            <person name="Brettin T."/>
            <person name="Detter J.C."/>
            <person name="Han C."/>
            <person name="Schmutz J."/>
            <person name="Larimer F."/>
            <person name="Land M."/>
            <person name="Hauser L."/>
            <person name="Kyrpides N."/>
            <person name="Kim E."/>
            <person name="Stephens C."/>
            <person name="Richardson P."/>
        </authorList>
    </citation>
    <scope>NUCLEOTIDE SEQUENCE [LARGE SCALE GENOMIC DNA]</scope>
    <source>
        <strain evidence="7">K31</strain>
    </source>
</reference>
<dbReference type="PROSITE" id="PS51669">
    <property type="entry name" value="4FE4S_MOW_BIS_MGD"/>
    <property type="match status" value="1"/>
</dbReference>
<dbReference type="Pfam" id="PF01568">
    <property type="entry name" value="Molydop_binding"/>
    <property type="match status" value="1"/>
</dbReference>
<dbReference type="Pfam" id="PF00384">
    <property type="entry name" value="Molybdopterin"/>
    <property type="match status" value="1"/>
</dbReference>
<dbReference type="GO" id="GO:0046872">
    <property type="term" value="F:metal ion binding"/>
    <property type="evidence" value="ECO:0007669"/>
    <property type="project" value="UniProtKB-KW"/>
</dbReference>
<dbReference type="HOGENOM" id="CLU_000422_13_3_5"/>
<dbReference type="InterPro" id="IPR050123">
    <property type="entry name" value="Prok_molybdopt-oxidoreductase"/>
</dbReference>
<dbReference type="Gene3D" id="2.40.40.20">
    <property type="match status" value="1"/>
</dbReference>
<feature type="domain" description="4Fe-4S Mo/W bis-MGD-type" evidence="6">
    <location>
        <begin position="6"/>
        <end position="62"/>
    </location>
</feature>
<dbReference type="PANTHER" id="PTHR43105:SF9">
    <property type="entry name" value="NADPH-FE(3+) OXIDOREDUCTASE SUBUNIT ALPHA"/>
    <property type="match status" value="1"/>
</dbReference>
<dbReference type="STRING" id="366602.Caul_2947"/>
<dbReference type="SMART" id="SM00926">
    <property type="entry name" value="Molybdop_Fe4S4"/>
    <property type="match status" value="1"/>
</dbReference>
<keyword evidence="5" id="KW-0411">Iron-sulfur</keyword>
<evidence type="ECO:0000313" key="7">
    <source>
        <dbReference type="EMBL" id="ABZ72074.1"/>
    </source>
</evidence>
<dbReference type="GO" id="GO:0016491">
    <property type="term" value="F:oxidoreductase activity"/>
    <property type="evidence" value="ECO:0007669"/>
    <property type="project" value="UniProtKB-KW"/>
</dbReference>
<dbReference type="EMBL" id="CP000927">
    <property type="protein sequence ID" value="ABZ72074.1"/>
    <property type="molecule type" value="Genomic_DNA"/>
</dbReference>
<dbReference type="InterPro" id="IPR006656">
    <property type="entry name" value="Mopterin_OxRdtase"/>
</dbReference>
<dbReference type="AlphaFoldDB" id="B0T0J5"/>
<evidence type="ECO:0000259" key="6">
    <source>
        <dbReference type="PROSITE" id="PS51669"/>
    </source>
</evidence>
<keyword evidence="1" id="KW-0004">4Fe-4S</keyword>
<keyword evidence="3" id="KW-0560">Oxidoreductase</keyword>
<name>B0T0J5_CAUSK</name>
<dbReference type="InterPro" id="IPR009010">
    <property type="entry name" value="Asp_de-COase-like_dom_sf"/>
</dbReference>
<evidence type="ECO:0000256" key="4">
    <source>
        <dbReference type="ARBA" id="ARBA00023004"/>
    </source>
</evidence>
<dbReference type="InterPro" id="IPR006657">
    <property type="entry name" value="MoPterin_dinucl-bd_dom"/>
</dbReference>
<dbReference type="KEGG" id="cak:Caul_2947"/>
<keyword evidence="2" id="KW-0479">Metal-binding</keyword>
<evidence type="ECO:0000256" key="3">
    <source>
        <dbReference type="ARBA" id="ARBA00023002"/>
    </source>
</evidence>
<gene>
    <name evidence="7" type="ordered locus">Caul_2947</name>
</gene>
<dbReference type="GO" id="GO:1990204">
    <property type="term" value="C:oxidoreductase complex"/>
    <property type="evidence" value="ECO:0007669"/>
    <property type="project" value="UniProtKB-ARBA"/>
</dbReference>
<dbReference type="OrthoDB" id="9816402at2"/>
<dbReference type="SUPFAM" id="SSF53706">
    <property type="entry name" value="Formate dehydrogenase/DMSO reductase, domains 1-3"/>
    <property type="match status" value="1"/>
</dbReference>
<keyword evidence="4" id="KW-0408">Iron</keyword>
<evidence type="ECO:0000256" key="1">
    <source>
        <dbReference type="ARBA" id="ARBA00022485"/>
    </source>
</evidence>
<evidence type="ECO:0000256" key="5">
    <source>
        <dbReference type="ARBA" id="ARBA00023014"/>
    </source>
</evidence>
<evidence type="ECO:0000256" key="2">
    <source>
        <dbReference type="ARBA" id="ARBA00022723"/>
    </source>
</evidence>
<accession>B0T0J5</accession>
<dbReference type="InterPro" id="IPR006963">
    <property type="entry name" value="Mopterin_OxRdtase_4Fe-4S_dom"/>
</dbReference>
<dbReference type="Pfam" id="PF04879">
    <property type="entry name" value="Molybdop_Fe4S4"/>
    <property type="match status" value="1"/>
</dbReference>